<dbReference type="SMART" id="SM00355">
    <property type="entry name" value="ZnF_C2H2"/>
    <property type="match status" value="4"/>
</dbReference>
<feature type="domain" description="C2H2-type" evidence="3">
    <location>
        <begin position="10"/>
        <end position="32"/>
    </location>
</feature>
<dbReference type="PANTHER" id="PTHR46869:SF1">
    <property type="entry name" value="C2H2-LIKE ZINC FINGER PROTEIN"/>
    <property type="match status" value="1"/>
</dbReference>
<dbReference type="PROSITE" id="PS00028">
    <property type="entry name" value="ZINC_FINGER_C2H2_1"/>
    <property type="match status" value="4"/>
</dbReference>
<dbReference type="Gene3D" id="3.30.160.60">
    <property type="entry name" value="Classic Zinc Finger"/>
    <property type="match status" value="1"/>
</dbReference>
<protein>
    <recommendedName>
        <fullName evidence="3">C2H2-type domain-containing protein</fullName>
    </recommendedName>
</protein>
<dbReference type="AlphaFoldDB" id="A0AAD8NPK4"/>
<dbReference type="PANTHER" id="PTHR46869">
    <property type="entry name" value="C2H2-LIKE ZINC FINGER PROTEIN"/>
    <property type="match status" value="1"/>
</dbReference>
<feature type="compositionally biased region" description="Acidic residues" evidence="2">
    <location>
        <begin position="130"/>
        <end position="150"/>
    </location>
</feature>
<keyword evidence="1" id="KW-0479">Metal-binding</keyword>
<evidence type="ECO:0000313" key="4">
    <source>
        <dbReference type="EMBL" id="KAK1415996.1"/>
    </source>
</evidence>
<dbReference type="GO" id="GO:0008270">
    <property type="term" value="F:zinc ion binding"/>
    <property type="evidence" value="ECO:0007669"/>
    <property type="project" value="UniProtKB-KW"/>
</dbReference>
<gene>
    <name evidence="4" type="ORF">QVD17_31784</name>
</gene>
<dbReference type="PROSITE" id="PS50157">
    <property type="entry name" value="ZINC_FINGER_C2H2_2"/>
    <property type="match status" value="4"/>
</dbReference>
<comment type="caution">
    <text evidence="4">The sequence shown here is derived from an EMBL/GenBank/DDBJ whole genome shotgun (WGS) entry which is preliminary data.</text>
</comment>
<dbReference type="Proteomes" id="UP001229421">
    <property type="component" value="Unassembled WGS sequence"/>
</dbReference>
<proteinExistence type="predicted"/>
<dbReference type="InterPro" id="IPR013087">
    <property type="entry name" value="Znf_C2H2_type"/>
</dbReference>
<keyword evidence="1" id="KW-0863">Zinc-finger</keyword>
<evidence type="ECO:0000313" key="5">
    <source>
        <dbReference type="Proteomes" id="UP001229421"/>
    </source>
</evidence>
<keyword evidence="5" id="KW-1185">Reference proteome</keyword>
<reference evidence="4" key="1">
    <citation type="journal article" date="2023" name="bioRxiv">
        <title>Improved chromosome-level genome assembly for marigold (Tagetes erecta).</title>
        <authorList>
            <person name="Jiang F."/>
            <person name="Yuan L."/>
            <person name="Wang S."/>
            <person name="Wang H."/>
            <person name="Xu D."/>
            <person name="Wang A."/>
            <person name="Fan W."/>
        </authorList>
    </citation>
    <scope>NUCLEOTIDE SEQUENCE</scope>
    <source>
        <strain evidence="4">WSJ</strain>
        <tissue evidence="4">Leaf</tissue>
    </source>
</reference>
<keyword evidence="1" id="KW-0862">Zinc</keyword>
<sequence>MDDDHDELRFVCKLCDKRFPSGKSLGGHMRSHVVAAAAAAANFDENFEVMKDNGNLISSSYGLRENPRKSWRASSSTTLASPNDKICKQCGKGFQSLKALCGHMAFHSEKDKGLKDYDYSWESDNLDNEEQLIDDDDDDDSHSDTDENELQDPVCVTRSKSRRYKKMVIKPSSFSLTNSTNSNYNYGSSSVSELDEFGLEEVAMCLMMLSKDSTNWGGVSSIVESSDNNSVELETKLSPIEMKNSNGIKKVESEASVEGIVSNGVKGFNYRDLSYEEKQEIRRNLFREFGYDSSLKKRIRDDDSYKKSNKYECLNCNKTFSSFQGLGGHRPCHKKHNAFNAGGDRSEGVYARDQKAKFEKKMRPKKNKGHECPICFRMFKSGQALGGHKRSHFINGSEDRIDHMTAMEQVGATYTDMIDLNLPAPEED</sequence>
<dbReference type="SUPFAM" id="SSF57667">
    <property type="entry name" value="beta-beta-alpha zinc fingers"/>
    <property type="match status" value="2"/>
</dbReference>
<feature type="domain" description="C2H2-type" evidence="3">
    <location>
        <begin position="85"/>
        <end position="112"/>
    </location>
</feature>
<organism evidence="4 5">
    <name type="scientific">Tagetes erecta</name>
    <name type="common">African marigold</name>
    <dbReference type="NCBI Taxonomy" id="13708"/>
    <lineage>
        <taxon>Eukaryota</taxon>
        <taxon>Viridiplantae</taxon>
        <taxon>Streptophyta</taxon>
        <taxon>Embryophyta</taxon>
        <taxon>Tracheophyta</taxon>
        <taxon>Spermatophyta</taxon>
        <taxon>Magnoliopsida</taxon>
        <taxon>eudicotyledons</taxon>
        <taxon>Gunneridae</taxon>
        <taxon>Pentapetalae</taxon>
        <taxon>asterids</taxon>
        <taxon>campanulids</taxon>
        <taxon>Asterales</taxon>
        <taxon>Asteraceae</taxon>
        <taxon>Asteroideae</taxon>
        <taxon>Heliantheae alliance</taxon>
        <taxon>Tageteae</taxon>
        <taxon>Tagetes</taxon>
    </lineage>
</organism>
<feature type="domain" description="C2H2-type" evidence="3">
    <location>
        <begin position="311"/>
        <end position="338"/>
    </location>
</feature>
<feature type="domain" description="C2H2-type" evidence="3">
    <location>
        <begin position="370"/>
        <end position="392"/>
    </location>
</feature>
<dbReference type="Pfam" id="PF13912">
    <property type="entry name" value="zf-C2H2_6"/>
    <property type="match status" value="4"/>
</dbReference>
<name>A0AAD8NPK4_TARER</name>
<dbReference type="InterPro" id="IPR036236">
    <property type="entry name" value="Znf_C2H2_sf"/>
</dbReference>
<dbReference type="EMBL" id="JAUHHV010000008">
    <property type="protein sequence ID" value="KAK1415996.1"/>
    <property type="molecule type" value="Genomic_DNA"/>
</dbReference>
<evidence type="ECO:0000256" key="2">
    <source>
        <dbReference type="SAM" id="MobiDB-lite"/>
    </source>
</evidence>
<feature type="region of interest" description="Disordered" evidence="2">
    <location>
        <begin position="130"/>
        <end position="156"/>
    </location>
</feature>
<accession>A0AAD8NPK4</accession>
<evidence type="ECO:0000256" key="1">
    <source>
        <dbReference type="PROSITE-ProRule" id="PRU00042"/>
    </source>
</evidence>
<evidence type="ECO:0000259" key="3">
    <source>
        <dbReference type="PROSITE" id="PS50157"/>
    </source>
</evidence>